<dbReference type="EMBL" id="JALJOR010000005">
    <property type="protein sequence ID" value="KAK9816932.1"/>
    <property type="molecule type" value="Genomic_DNA"/>
</dbReference>
<dbReference type="SUPFAM" id="SSF56112">
    <property type="entry name" value="Protein kinase-like (PK-like)"/>
    <property type="match status" value="1"/>
</dbReference>
<dbReference type="Pfam" id="PF07714">
    <property type="entry name" value="PK_Tyr_Ser-Thr"/>
    <property type="match status" value="1"/>
</dbReference>
<dbReference type="InterPro" id="IPR029016">
    <property type="entry name" value="GAF-like_dom_sf"/>
</dbReference>
<proteinExistence type="predicted"/>
<dbReference type="PROSITE" id="PS00107">
    <property type="entry name" value="PROTEIN_KINASE_ATP"/>
    <property type="match status" value="1"/>
</dbReference>
<dbReference type="InterPro" id="IPR051681">
    <property type="entry name" value="Ser/Thr_Kinases-Pseudokinases"/>
</dbReference>
<sequence length="666" mass="71928">MGCAKSKATLQPADPTGKEEVSKGSSRSESMVLEYRSAPRPVDDEERLDTVHKLNPLAARTDPRFDNIVKLVAGIFKVPIAQLSVVEREWVHLIAVTGMPNLDLPRDSSFCTWTMLPKTPEVLVVEDTLRDARFGDLPQCKHEPYVRFYAGTPLVASNGHRLGNLCVVDFVPRQIDAASCSTLIDLAEMIVRSVERDTLTRGASQRCLQLATSLLRSQDMLEQKVALCDAADPAWPILFVTDQWSEATGVAPSAALGQSLWELFDKPPGMQLDELLAEQAGSERASNLEVTSAGVSASGMTKACHLSVRLAGAQVLVAGDAPATSLPADVDSNHEPLHRLCFMHLDAAGSSHSVDSTLSEGSSLSVATTTALSSPSMSRKHLQLSPSSEDIFATVLLGRLVGQGSFGRVVRGMWNGILVAVKVIETVLPAAESSQAASRNVKELLEAALCSELRHPNIVQTFNKGSLATAIDAGWFRTERSLMTGRPDMAAILTTAAEIASALAYLHSQNILHGDLTASNILLNAAGSDPRGFTAKVADFGLSRVAVAQQSAMNTGTYGTVTHMPPELLMEGKLTQQADCYAFGVLLWELWTSERPWAKQRPHQIIFALTVQGRSLTFPDDTPPAYKELGMRCLARDYAARPSFLEVVQAISTLQWELGQPPKNAI</sequence>
<evidence type="ECO:0000313" key="5">
    <source>
        <dbReference type="EMBL" id="KAK9816932.1"/>
    </source>
</evidence>
<keyword evidence="2" id="KW-0547">Nucleotide-binding</keyword>
<dbReference type="InterPro" id="IPR000719">
    <property type="entry name" value="Prot_kinase_dom"/>
</dbReference>
<dbReference type="GO" id="GO:0005524">
    <property type="term" value="F:ATP binding"/>
    <property type="evidence" value="ECO:0007669"/>
    <property type="project" value="UniProtKB-UniRule"/>
</dbReference>
<accession>A0AAW1Q6J3</accession>
<comment type="caution">
    <text evidence="5">The sequence shown here is derived from an EMBL/GenBank/DDBJ whole genome shotgun (WGS) entry which is preliminary data.</text>
</comment>
<feature type="binding site" evidence="2">
    <location>
        <position position="422"/>
    </location>
    <ligand>
        <name>ATP</name>
        <dbReference type="ChEBI" id="CHEBI:30616"/>
    </ligand>
</feature>
<dbReference type="InterPro" id="IPR003018">
    <property type="entry name" value="GAF"/>
</dbReference>
<dbReference type="InterPro" id="IPR011009">
    <property type="entry name" value="Kinase-like_dom_sf"/>
</dbReference>
<keyword evidence="6" id="KW-1185">Reference proteome</keyword>
<dbReference type="Gene3D" id="3.30.200.20">
    <property type="entry name" value="Phosphorylase Kinase, domain 1"/>
    <property type="match status" value="1"/>
</dbReference>
<dbReference type="SUPFAM" id="SSF55781">
    <property type="entry name" value="GAF domain-like"/>
    <property type="match status" value="1"/>
</dbReference>
<feature type="domain" description="Protein kinase" evidence="4">
    <location>
        <begin position="395"/>
        <end position="654"/>
    </location>
</feature>
<dbReference type="PROSITE" id="PS00109">
    <property type="entry name" value="PROTEIN_KINASE_TYR"/>
    <property type="match status" value="1"/>
</dbReference>
<evidence type="ECO:0000313" key="6">
    <source>
        <dbReference type="Proteomes" id="UP001489004"/>
    </source>
</evidence>
<dbReference type="Gene3D" id="3.30.450.40">
    <property type="match status" value="1"/>
</dbReference>
<dbReference type="InterPro" id="IPR008266">
    <property type="entry name" value="Tyr_kinase_AS"/>
</dbReference>
<evidence type="ECO:0000256" key="3">
    <source>
        <dbReference type="SAM" id="MobiDB-lite"/>
    </source>
</evidence>
<organism evidence="5 6">
    <name type="scientific">[Myrmecia] bisecta</name>
    <dbReference type="NCBI Taxonomy" id="41462"/>
    <lineage>
        <taxon>Eukaryota</taxon>
        <taxon>Viridiplantae</taxon>
        <taxon>Chlorophyta</taxon>
        <taxon>core chlorophytes</taxon>
        <taxon>Trebouxiophyceae</taxon>
        <taxon>Trebouxiales</taxon>
        <taxon>Trebouxiaceae</taxon>
        <taxon>Myrmecia</taxon>
    </lineage>
</organism>
<dbReference type="PANTHER" id="PTHR44329:SF214">
    <property type="entry name" value="PROTEIN KINASE DOMAIN-CONTAINING PROTEIN"/>
    <property type="match status" value="1"/>
</dbReference>
<protein>
    <recommendedName>
        <fullName evidence="4">Protein kinase domain-containing protein</fullName>
    </recommendedName>
</protein>
<dbReference type="Gene3D" id="1.10.510.10">
    <property type="entry name" value="Transferase(Phosphotransferase) domain 1"/>
    <property type="match status" value="1"/>
</dbReference>
<reference evidence="5 6" key="1">
    <citation type="journal article" date="2024" name="Nat. Commun.">
        <title>Phylogenomics reveals the evolutionary origins of lichenization in chlorophyte algae.</title>
        <authorList>
            <person name="Puginier C."/>
            <person name="Libourel C."/>
            <person name="Otte J."/>
            <person name="Skaloud P."/>
            <person name="Haon M."/>
            <person name="Grisel S."/>
            <person name="Petersen M."/>
            <person name="Berrin J.G."/>
            <person name="Delaux P.M."/>
            <person name="Dal Grande F."/>
            <person name="Keller J."/>
        </authorList>
    </citation>
    <scope>NUCLEOTIDE SEQUENCE [LARGE SCALE GENOMIC DNA]</scope>
    <source>
        <strain evidence="5 6">SAG 2043</strain>
    </source>
</reference>
<dbReference type="InterPro" id="IPR017441">
    <property type="entry name" value="Protein_kinase_ATP_BS"/>
</dbReference>
<dbReference type="AlphaFoldDB" id="A0AAW1Q6J3"/>
<keyword evidence="1" id="KW-0675">Receptor</keyword>
<feature type="region of interest" description="Disordered" evidence="3">
    <location>
        <begin position="1"/>
        <end position="39"/>
    </location>
</feature>
<dbReference type="Proteomes" id="UP001489004">
    <property type="component" value="Unassembled WGS sequence"/>
</dbReference>
<evidence type="ECO:0000259" key="4">
    <source>
        <dbReference type="PROSITE" id="PS50011"/>
    </source>
</evidence>
<gene>
    <name evidence="5" type="ORF">WJX72_007171</name>
</gene>
<dbReference type="InterPro" id="IPR001245">
    <property type="entry name" value="Ser-Thr/Tyr_kinase_cat_dom"/>
</dbReference>
<dbReference type="PANTHER" id="PTHR44329">
    <property type="entry name" value="SERINE/THREONINE-PROTEIN KINASE TNNI3K-RELATED"/>
    <property type="match status" value="1"/>
</dbReference>
<keyword evidence="2" id="KW-0067">ATP-binding</keyword>
<dbReference type="PROSITE" id="PS50011">
    <property type="entry name" value="PROTEIN_KINASE_DOM"/>
    <property type="match status" value="1"/>
</dbReference>
<name>A0AAW1Q6J3_9CHLO</name>
<dbReference type="GO" id="GO:0004674">
    <property type="term" value="F:protein serine/threonine kinase activity"/>
    <property type="evidence" value="ECO:0007669"/>
    <property type="project" value="TreeGrafter"/>
</dbReference>
<evidence type="ECO:0000256" key="1">
    <source>
        <dbReference type="ARBA" id="ARBA00023170"/>
    </source>
</evidence>
<evidence type="ECO:0000256" key="2">
    <source>
        <dbReference type="PROSITE-ProRule" id="PRU10141"/>
    </source>
</evidence>
<dbReference type="SMART" id="SM00065">
    <property type="entry name" value="GAF"/>
    <property type="match status" value="1"/>
</dbReference>